<evidence type="ECO:0000256" key="8">
    <source>
        <dbReference type="ARBA" id="ARBA00022741"/>
    </source>
</evidence>
<dbReference type="RefSeq" id="WP_205132916.1">
    <property type="nucleotide sequence ID" value="NZ_JACSNT010000003.1"/>
</dbReference>
<name>A0ABS2GCC8_9FIRM</name>
<evidence type="ECO:0000256" key="13">
    <source>
        <dbReference type="ARBA" id="ARBA00023136"/>
    </source>
</evidence>
<keyword evidence="7 15" id="KW-0812">Transmembrane</keyword>
<evidence type="ECO:0000256" key="15">
    <source>
        <dbReference type="SAM" id="Phobius"/>
    </source>
</evidence>
<dbReference type="SUPFAM" id="SSF47384">
    <property type="entry name" value="Homodimeric domain of signal transducing histidine kinase"/>
    <property type="match status" value="1"/>
</dbReference>
<keyword evidence="5" id="KW-0597">Phosphoprotein</keyword>
<dbReference type="SMART" id="SM00387">
    <property type="entry name" value="HATPase_c"/>
    <property type="match status" value="1"/>
</dbReference>
<dbReference type="PANTHER" id="PTHR45528">
    <property type="entry name" value="SENSOR HISTIDINE KINASE CPXA"/>
    <property type="match status" value="1"/>
</dbReference>
<evidence type="ECO:0000256" key="5">
    <source>
        <dbReference type="ARBA" id="ARBA00022553"/>
    </source>
</evidence>
<evidence type="ECO:0000256" key="3">
    <source>
        <dbReference type="ARBA" id="ARBA00012438"/>
    </source>
</evidence>
<dbReference type="Gene3D" id="1.10.287.130">
    <property type="match status" value="1"/>
</dbReference>
<protein>
    <recommendedName>
        <fullName evidence="3">histidine kinase</fullName>
        <ecNumber evidence="3">2.7.13.3</ecNumber>
    </recommendedName>
</protein>
<feature type="transmembrane region" description="Helical" evidence="15">
    <location>
        <begin position="215"/>
        <end position="238"/>
    </location>
</feature>
<dbReference type="Pfam" id="PF00512">
    <property type="entry name" value="HisKA"/>
    <property type="match status" value="1"/>
</dbReference>
<comment type="caution">
    <text evidence="17">The sequence shown here is derived from an EMBL/GenBank/DDBJ whole genome shotgun (WGS) entry which is preliminary data.</text>
</comment>
<evidence type="ECO:0000256" key="14">
    <source>
        <dbReference type="SAM" id="Coils"/>
    </source>
</evidence>
<keyword evidence="10" id="KW-0067">ATP-binding</keyword>
<dbReference type="EMBL" id="JACSNV010000022">
    <property type="protein sequence ID" value="MBM6878810.1"/>
    <property type="molecule type" value="Genomic_DNA"/>
</dbReference>
<dbReference type="InterPro" id="IPR005467">
    <property type="entry name" value="His_kinase_dom"/>
</dbReference>
<dbReference type="PANTHER" id="PTHR45528:SF1">
    <property type="entry name" value="SENSOR HISTIDINE KINASE CPXA"/>
    <property type="match status" value="1"/>
</dbReference>
<evidence type="ECO:0000313" key="17">
    <source>
        <dbReference type="EMBL" id="MBM6878810.1"/>
    </source>
</evidence>
<proteinExistence type="predicted"/>
<evidence type="ECO:0000256" key="9">
    <source>
        <dbReference type="ARBA" id="ARBA00022777"/>
    </source>
</evidence>
<evidence type="ECO:0000256" key="2">
    <source>
        <dbReference type="ARBA" id="ARBA00004651"/>
    </source>
</evidence>
<dbReference type="Gene3D" id="3.30.565.10">
    <property type="entry name" value="Histidine kinase-like ATPase, C-terminal domain"/>
    <property type="match status" value="1"/>
</dbReference>
<gene>
    <name evidence="17" type="ORF">H9X83_11710</name>
</gene>
<dbReference type="Proteomes" id="UP000729290">
    <property type="component" value="Unassembled WGS sequence"/>
</dbReference>
<keyword evidence="6" id="KW-0808">Transferase</keyword>
<keyword evidence="14" id="KW-0175">Coiled coil</keyword>
<dbReference type="InterPro" id="IPR050398">
    <property type="entry name" value="HssS/ArlS-like"/>
</dbReference>
<evidence type="ECO:0000256" key="6">
    <source>
        <dbReference type="ARBA" id="ARBA00022679"/>
    </source>
</evidence>
<feature type="coiled-coil region" evidence="14">
    <location>
        <begin position="448"/>
        <end position="503"/>
    </location>
</feature>
<evidence type="ECO:0000256" key="12">
    <source>
        <dbReference type="ARBA" id="ARBA00023012"/>
    </source>
</evidence>
<dbReference type="EC" id="2.7.13.3" evidence="3"/>
<accession>A0ABS2GCC8</accession>
<feature type="transmembrane region" description="Helical" evidence="15">
    <location>
        <begin position="333"/>
        <end position="351"/>
    </location>
</feature>
<evidence type="ECO:0000256" key="7">
    <source>
        <dbReference type="ARBA" id="ARBA00022692"/>
    </source>
</evidence>
<comment type="subcellular location">
    <subcellularLocation>
        <location evidence="2">Cell membrane</location>
        <topology evidence="2">Multi-pass membrane protein</topology>
    </subcellularLocation>
</comment>
<dbReference type="InterPro" id="IPR003661">
    <property type="entry name" value="HisK_dim/P_dom"/>
</dbReference>
<feature type="transmembrane region" description="Helical" evidence="15">
    <location>
        <begin position="279"/>
        <end position="299"/>
    </location>
</feature>
<evidence type="ECO:0000256" key="11">
    <source>
        <dbReference type="ARBA" id="ARBA00022989"/>
    </source>
</evidence>
<evidence type="ECO:0000256" key="1">
    <source>
        <dbReference type="ARBA" id="ARBA00000085"/>
    </source>
</evidence>
<feature type="transmembrane region" description="Helical" evidence="15">
    <location>
        <begin position="12"/>
        <end position="35"/>
    </location>
</feature>
<dbReference type="InterPro" id="IPR003594">
    <property type="entry name" value="HATPase_dom"/>
</dbReference>
<keyword evidence="18" id="KW-1185">Reference proteome</keyword>
<feature type="transmembrane region" description="Helical" evidence="15">
    <location>
        <begin position="244"/>
        <end position="267"/>
    </location>
</feature>
<keyword evidence="9 17" id="KW-0418">Kinase</keyword>
<keyword evidence="13 15" id="KW-0472">Membrane</keyword>
<feature type="transmembrane region" description="Helical" evidence="15">
    <location>
        <begin position="305"/>
        <end position="326"/>
    </location>
</feature>
<evidence type="ECO:0000256" key="4">
    <source>
        <dbReference type="ARBA" id="ARBA00022475"/>
    </source>
</evidence>
<dbReference type="InterPro" id="IPR036097">
    <property type="entry name" value="HisK_dim/P_sf"/>
</dbReference>
<dbReference type="Pfam" id="PF02518">
    <property type="entry name" value="HATPase_c"/>
    <property type="match status" value="1"/>
</dbReference>
<dbReference type="SMART" id="SM00388">
    <property type="entry name" value="HisKA"/>
    <property type="match status" value="1"/>
</dbReference>
<keyword evidence="12" id="KW-0902">Two-component regulatory system</keyword>
<organism evidence="17 18">
    <name type="scientific">Anaerotignum lactatifermentans</name>
    <dbReference type="NCBI Taxonomy" id="160404"/>
    <lineage>
        <taxon>Bacteria</taxon>
        <taxon>Bacillati</taxon>
        <taxon>Bacillota</taxon>
        <taxon>Clostridia</taxon>
        <taxon>Lachnospirales</taxon>
        <taxon>Anaerotignaceae</taxon>
        <taxon>Anaerotignum</taxon>
    </lineage>
</organism>
<keyword evidence="4" id="KW-1003">Cell membrane</keyword>
<feature type="domain" description="Histidine kinase" evidence="16">
    <location>
        <begin position="413"/>
        <end position="610"/>
    </location>
</feature>
<dbReference type="SUPFAM" id="SSF55874">
    <property type="entry name" value="ATPase domain of HSP90 chaperone/DNA topoisomerase II/histidine kinase"/>
    <property type="match status" value="1"/>
</dbReference>
<dbReference type="GO" id="GO:0016301">
    <property type="term" value="F:kinase activity"/>
    <property type="evidence" value="ECO:0007669"/>
    <property type="project" value="UniProtKB-KW"/>
</dbReference>
<keyword evidence="11 15" id="KW-1133">Transmembrane helix</keyword>
<evidence type="ECO:0000259" key="16">
    <source>
        <dbReference type="PROSITE" id="PS50109"/>
    </source>
</evidence>
<reference evidence="17 18" key="1">
    <citation type="journal article" date="2021" name="Sci. Rep.">
        <title>The distribution of antibiotic resistance genes in chicken gut microbiota commensals.</title>
        <authorList>
            <person name="Juricova H."/>
            <person name="Matiasovicova J."/>
            <person name="Kubasova T."/>
            <person name="Cejkova D."/>
            <person name="Rychlik I."/>
        </authorList>
    </citation>
    <scope>NUCLEOTIDE SEQUENCE [LARGE SCALE GENOMIC DNA]</scope>
    <source>
        <strain evidence="17 18">An431b</strain>
    </source>
</reference>
<feature type="transmembrane region" description="Helical" evidence="15">
    <location>
        <begin position="168"/>
        <end position="194"/>
    </location>
</feature>
<evidence type="ECO:0000313" key="18">
    <source>
        <dbReference type="Proteomes" id="UP000729290"/>
    </source>
</evidence>
<dbReference type="InterPro" id="IPR036890">
    <property type="entry name" value="HATPase_C_sf"/>
</dbReference>
<dbReference type="PROSITE" id="PS50109">
    <property type="entry name" value="HIS_KIN"/>
    <property type="match status" value="1"/>
</dbReference>
<comment type="catalytic activity">
    <reaction evidence="1">
        <text>ATP + protein L-histidine = ADP + protein N-phospho-L-histidine.</text>
        <dbReference type="EC" id="2.7.13.3"/>
    </reaction>
</comment>
<evidence type="ECO:0000256" key="10">
    <source>
        <dbReference type="ARBA" id="ARBA00022840"/>
    </source>
</evidence>
<dbReference type="CDD" id="cd00082">
    <property type="entry name" value="HisKA"/>
    <property type="match status" value="1"/>
</dbReference>
<keyword evidence="8" id="KW-0547">Nucleotide-binding</keyword>
<sequence length="643" mass="71740">MTKLTHRLGLKVLCIFLVLISGFGVFCSIVGILFAGESGIFSDVPDSYYETPWCENTTYSYADTVVRWYVDGTSSADIERYFSPDHTNFSFRLYAPNGGLVAKTEPAGDVGMTATYNLYYSEIRNADGTYTVFDTPQQFQVEASVASPLTAADNYWLSYRLFSITMDLGYGLFFIAIGCILLFLLSLIFLVCGAGHRDSSDEIYLNVQDRIPLDVYLLLLLGLVMFVSSISYGGLYYGNPDIGYLMMTVLLFFLYESLFLAALMTISTRLKKGGWWRNAILYHIFLFLLRGVKWCMSIVRDGIRALPSTWKIAVGWLILSSIYVIYSKEGGTVMTLNIILLIVFCAVAAQWQKLSRAGKQLSQGNLEYKVNTRRMLPTFREHGENLNNISKGIAIALNQKMKSEHLRTELITNVSHDIKTPLTSIINYVDLLKKEGLTGQAAEYINVLDRQSHRLKKLTDDLVEASKASTGNIHCALMPTDISELVMQAVAEYEEKLEKAQLEAVITSPENETIYALVDGNLMWRVLSNLLSNACKYSQPGTRVYLSIKGSGDTVLIAVKNVSRDQLNIDPDELMERFVRGDSSRSTEGSGLGLNIARSLVDLQKGKFSISIDGDLFKAQIRCARVPAPGAQNPQEEHTDPES</sequence>